<accession>A0AA40F334</accession>
<evidence type="ECO:0000256" key="4">
    <source>
        <dbReference type="ARBA" id="ARBA00022679"/>
    </source>
</evidence>
<sequence>MADPEPPTLDIDRHLKYWKMCLRSPLPGAYLSNEGNRMALAYFILNSITILTPSGSERTPLIPPEEKRQIREWILFHQHPGGGFSGTSSLVFPLYVYDEWDSEAGKRSLEHSGLANIAATLFALQLLALLSDEDNAEDAFKGVDRPKLLRWLKRLQREDGSFGEVLRLLPGKGWFIAGGNDMRYCYVATAIRWMLRGDVKEGEPGWVEDFDTESLAGYILKTQTYDGGFAGSSSEEPHAGYAYCAISALTLLDRPSENAPAHHPSATLRSHIRSMPGLLHWLASRQFVYLEPPPPPPGQDPDEEDYQVNFLLPASVASLALSEDDSQTYVGLNGRCNKCADTCYYWWVGGALASLGREELIAREPARRFLLGKMQHRIGGFAKNPGNPPDVYHACFGLAILGVMGEEGLNRVDSSLAVPVETVRKIERARRRLVEGDKGEGKAARLASDAVSMGLGSVGGRPSWLVGVEGGA</sequence>
<keyword evidence="10" id="KW-1185">Reference proteome</keyword>
<dbReference type="GO" id="GO:0004662">
    <property type="term" value="F:CAAX-protein geranylgeranyltransferase activity"/>
    <property type="evidence" value="ECO:0007669"/>
    <property type="project" value="TreeGrafter"/>
</dbReference>
<evidence type="ECO:0000256" key="1">
    <source>
        <dbReference type="ARBA" id="ARBA00001947"/>
    </source>
</evidence>
<dbReference type="InterPro" id="IPR045089">
    <property type="entry name" value="PGGT1B-like"/>
</dbReference>
<comment type="similarity">
    <text evidence="2">Belongs to the protein prenyltransferase subunit beta family.</text>
</comment>
<dbReference type="InterPro" id="IPR008930">
    <property type="entry name" value="Terpenoid_cyclase/PrenylTrfase"/>
</dbReference>
<reference evidence="9" key="1">
    <citation type="submission" date="2023-06" db="EMBL/GenBank/DDBJ databases">
        <title>Genome-scale phylogeny and comparative genomics of the fungal order Sordariales.</title>
        <authorList>
            <consortium name="Lawrence Berkeley National Laboratory"/>
            <person name="Hensen N."/>
            <person name="Bonometti L."/>
            <person name="Westerberg I."/>
            <person name="Brannstrom I.O."/>
            <person name="Guillou S."/>
            <person name="Cros-Aarteil S."/>
            <person name="Calhoun S."/>
            <person name="Haridas S."/>
            <person name="Kuo A."/>
            <person name="Mondo S."/>
            <person name="Pangilinan J."/>
            <person name="Riley R."/>
            <person name="LaButti K."/>
            <person name="Andreopoulos B."/>
            <person name="Lipzen A."/>
            <person name="Chen C."/>
            <person name="Yanf M."/>
            <person name="Daum C."/>
            <person name="Ng V."/>
            <person name="Clum A."/>
            <person name="Steindorff A."/>
            <person name="Ohm R."/>
            <person name="Martin F."/>
            <person name="Silar P."/>
            <person name="Natvig D."/>
            <person name="Lalanne C."/>
            <person name="Gautier V."/>
            <person name="Ament-velasquez S.L."/>
            <person name="Kruys A."/>
            <person name="Hutchinson M.I."/>
            <person name="Powell A.J."/>
            <person name="Barry K."/>
            <person name="Miller A.N."/>
            <person name="Grigoriev I.V."/>
            <person name="Debuchy R."/>
            <person name="Gladieux P."/>
            <person name="Thoren M.H."/>
            <person name="Johannesson H."/>
        </authorList>
    </citation>
    <scope>NUCLEOTIDE SEQUENCE</scope>
    <source>
        <strain evidence="9">SMH3187-1</strain>
    </source>
</reference>
<feature type="domain" description="Prenyltransferase alpha-alpha toroid" evidence="8">
    <location>
        <begin position="9"/>
        <end position="417"/>
    </location>
</feature>
<dbReference type="AlphaFoldDB" id="A0AA40F334"/>
<evidence type="ECO:0000259" key="8">
    <source>
        <dbReference type="Pfam" id="PF00432"/>
    </source>
</evidence>
<keyword evidence="6" id="KW-0677">Repeat</keyword>
<comment type="cofactor">
    <cofactor evidence="1">
        <name>Zn(2+)</name>
        <dbReference type="ChEBI" id="CHEBI:29105"/>
    </cofactor>
</comment>
<keyword evidence="3" id="KW-0637">Prenyltransferase</keyword>
<dbReference type="InterPro" id="IPR001330">
    <property type="entry name" value="Prenyltrans"/>
</dbReference>
<name>A0AA40F334_9PEZI</name>
<evidence type="ECO:0000256" key="2">
    <source>
        <dbReference type="ARBA" id="ARBA00010497"/>
    </source>
</evidence>
<dbReference type="PANTHER" id="PTHR11774:SF4">
    <property type="entry name" value="GERANYLGERANYL TRANSFERASE TYPE-1 SUBUNIT BETA"/>
    <property type="match status" value="1"/>
</dbReference>
<evidence type="ECO:0000313" key="10">
    <source>
        <dbReference type="Proteomes" id="UP001172155"/>
    </source>
</evidence>
<evidence type="ECO:0000256" key="5">
    <source>
        <dbReference type="ARBA" id="ARBA00022723"/>
    </source>
</evidence>
<protein>
    <submittedName>
        <fullName evidence="9">Terpenoid cyclases/protein prenyltransferase alpha-alpha toroid</fullName>
    </submittedName>
</protein>
<proteinExistence type="inferred from homology"/>
<comment type="caution">
    <text evidence="9">The sequence shown here is derived from an EMBL/GenBank/DDBJ whole genome shotgun (WGS) entry which is preliminary data.</text>
</comment>
<organism evidence="9 10">
    <name type="scientific">Schizothecium vesticola</name>
    <dbReference type="NCBI Taxonomy" id="314040"/>
    <lineage>
        <taxon>Eukaryota</taxon>
        <taxon>Fungi</taxon>
        <taxon>Dikarya</taxon>
        <taxon>Ascomycota</taxon>
        <taxon>Pezizomycotina</taxon>
        <taxon>Sordariomycetes</taxon>
        <taxon>Sordariomycetidae</taxon>
        <taxon>Sordariales</taxon>
        <taxon>Schizotheciaceae</taxon>
        <taxon>Schizothecium</taxon>
    </lineage>
</organism>
<dbReference type="Gene3D" id="1.50.10.20">
    <property type="match status" value="1"/>
</dbReference>
<dbReference type="PANTHER" id="PTHR11774">
    <property type="entry name" value="GERANYLGERANYL TRANSFERASE TYPE BETA SUBUNIT"/>
    <property type="match status" value="1"/>
</dbReference>
<evidence type="ECO:0000313" key="9">
    <source>
        <dbReference type="EMBL" id="KAK0750022.1"/>
    </source>
</evidence>
<dbReference type="Proteomes" id="UP001172155">
    <property type="component" value="Unassembled WGS sequence"/>
</dbReference>
<dbReference type="EMBL" id="JAUKUD010000003">
    <property type="protein sequence ID" value="KAK0750022.1"/>
    <property type="molecule type" value="Genomic_DNA"/>
</dbReference>
<dbReference type="GO" id="GO:0005953">
    <property type="term" value="C:CAAX-protein geranylgeranyltransferase complex"/>
    <property type="evidence" value="ECO:0007669"/>
    <property type="project" value="TreeGrafter"/>
</dbReference>
<evidence type="ECO:0000256" key="6">
    <source>
        <dbReference type="ARBA" id="ARBA00022737"/>
    </source>
</evidence>
<keyword evidence="7" id="KW-0862">Zinc</keyword>
<dbReference type="GO" id="GO:0046872">
    <property type="term" value="F:metal ion binding"/>
    <property type="evidence" value="ECO:0007669"/>
    <property type="project" value="UniProtKB-KW"/>
</dbReference>
<dbReference type="SUPFAM" id="SSF48239">
    <property type="entry name" value="Terpenoid cyclases/Protein prenyltransferases"/>
    <property type="match status" value="1"/>
</dbReference>
<keyword evidence="4" id="KW-0808">Transferase</keyword>
<gene>
    <name evidence="9" type="ORF">B0T18DRAFT_322468</name>
</gene>
<evidence type="ECO:0000256" key="3">
    <source>
        <dbReference type="ARBA" id="ARBA00022602"/>
    </source>
</evidence>
<dbReference type="Pfam" id="PF00432">
    <property type="entry name" value="Prenyltrans"/>
    <property type="match status" value="1"/>
</dbReference>
<evidence type="ECO:0000256" key="7">
    <source>
        <dbReference type="ARBA" id="ARBA00022833"/>
    </source>
</evidence>
<keyword evidence="5" id="KW-0479">Metal-binding</keyword>